<comment type="caution">
    <text evidence="1">The sequence shown here is derived from an EMBL/GenBank/DDBJ whole genome shotgun (WGS) entry which is preliminary data.</text>
</comment>
<accession>A0ABV2H4I1</accession>
<sequence>MAFNSFVAALARLRERWSGGTGGRRTEPSVCPSQLTARQLLDQHLMRDIGFRQDRWTSWRGKTFLDI</sequence>
<dbReference type="Proteomes" id="UP001549031">
    <property type="component" value="Unassembled WGS sequence"/>
</dbReference>
<name>A0ABV2H4I1_9HYPH</name>
<keyword evidence="2" id="KW-1185">Reference proteome</keyword>
<organism evidence="1 2">
    <name type="scientific">Pseudorhizobium tarimense</name>
    <dbReference type="NCBI Taxonomy" id="1079109"/>
    <lineage>
        <taxon>Bacteria</taxon>
        <taxon>Pseudomonadati</taxon>
        <taxon>Pseudomonadota</taxon>
        <taxon>Alphaproteobacteria</taxon>
        <taxon>Hyphomicrobiales</taxon>
        <taxon>Rhizobiaceae</taxon>
        <taxon>Rhizobium/Agrobacterium group</taxon>
        <taxon>Pseudorhizobium</taxon>
    </lineage>
</organism>
<evidence type="ECO:0000313" key="1">
    <source>
        <dbReference type="EMBL" id="MET3585464.1"/>
    </source>
</evidence>
<dbReference type="EMBL" id="JBEPLJ010000005">
    <property type="protein sequence ID" value="MET3585464.1"/>
    <property type="molecule type" value="Genomic_DNA"/>
</dbReference>
<proteinExistence type="predicted"/>
<protein>
    <recommendedName>
        <fullName evidence="3">DUF1127 domain-containing protein</fullName>
    </recommendedName>
</protein>
<evidence type="ECO:0008006" key="3">
    <source>
        <dbReference type="Google" id="ProtNLM"/>
    </source>
</evidence>
<evidence type="ECO:0000313" key="2">
    <source>
        <dbReference type="Proteomes" id="UP001549031"/>
    </source>
</evidence>
<dbReference type="RefSeq" id="WP_247243420.1">
    <property type="nucleotide sequence ID" value="NZ_JALJRA010000005.1"/>
</dbReference>
<gene>
    <name evidence="1" type="ORF">ABID21_001573</name>
</gene>
<reference evidence="1 2" key="1">
    <citation type="submission" date="2024-06" db="EMBL/GenBank/DDBJ databases">
        <title>Genomic Encyclopedia of Type Strains, Phase IV (KMG-IV): sequencing the most valuable type-strain genomes for metagenomic binning, comparative biology and taxonomic classification.</title>
        <authorList>
            <person name="Goeker M."/>
        </authorList>
    </citation>
    <scope>NUCLEOTIDE SEQUENCE [LARGE SCALE GENOMIC DNA]</scope>
    <source>
        <strain evidence="1 2">DSM 105042</strain>
    </source>
</reference>